<reference evidence="5 6" key="1">
    <citation type="submission" date="2020-02" db="EMBL/GenBank/DDBJ databases">
        <title>Acidophilic actinobacteria isolated from forest soil.</title>
        <authorList>
            <person name="Golinska P."/>
        </authorList>
    </citation>
    <scope>NUCLEOTIDE SEQUENCE [LARGE SCALE GENOMIC DNA]</scope>
    <source>
        <strain evidence="5 6">NL8</strain>
    </source>
</reference>
<feature type="domain" description="FtsK" evidence="4">
    <location>
        <begin position="208"/>
        <end position="395"/>
    </location>
</feature>
<evidence type="ECO:0000256" key="3">
    <source>
        <dbReference type="PROSITE-ProRule" id="PRU00289"/>
    </source>
</evidence>
<dbReference type="SMART" id="SM00382">
    <property type="entry name" value="AAA"/>
    <property type="match status" value="1"/>
</dbReference>
<organism evidence="5 6">
    <name type="scientific">Catenulispora pinistramenti</name>
    <dbReference type="NCBI Taxonomy" id="2705254"/>
    <lineage>
        <taxon>Bacteria</taxon>
        <taxon>Bacillati</taxon>
        <taxon>Actinomycetota</taxon>
        <taxon>Actinomycetes</taxon>
        <taxon>Catenulisporales</taxon>
        <taxon>Catenulisporaceae</taxon>
        <taxon>Catenulispora</taxon>
    </lineage>
</organism>
<sequence length="468" mass="50065">MSSSALFLWGVLLVAVSGLFAAPALSRRFPRMWWCVVGFPVLWLRMRRTWRRLARECDLTVMRGSGSALVGRLAVKGRELDALVPHLVVRLPRKARRVSATVRLLAGQTPAEFVKAGEAMAHAWRVHAVRVTSRERGRVDLLVSATDPLMDPEVAPSSLGAYLARLKAAAVARGGLWGRFGQGSKADVPVLPEGASVLMVRLGVREDAWPWVLDMAAVPHWLITGATGSGKSNLINAVVVELAPRPVALVGVDLKGGLELAPYRPRLSALATTRAETVGVLDGLCKLLDTRMGQCREWGVRSIWDLPALVRPVPVVVIVDEVAELYLAVDKAGKAEAAQCSVMLIRLAQLGRALGFHLIIAGQRVSADLGDGVTALRAQLGGRICHRVSDPGTAVMTLGDLYPEAVDAAQAITPGEKGVAITTDAEGMWLRARAVYTTSAAVVETVEQFAHLRPSLPMLDQMAGGGLG</sequence>
<evidence type="ECO:0000256" key="1">
    <source>
        <dbReference type="ARBA" id="ARBA00022741"/>
    </source>
</evidence>
<dbReference type="InterPro" id="IPR002543">
    <property type="entry name" value="FtsK_dom"/>
</dbReference>
<dbReference type="PANTHER" id="PTHR22683">
    <property type="entry name" value="SPORULATION PROTEIN RELATED"/>
    <property type="match status" value="1"/>
</dbReference>
<keyword evidence="1 3" id="KW-0547">Nucleotide-binding</keyword>
<keyword evidence="2 3" id="KW-0067">ATP-binding</keyword>
<evidence type="ECO:0000313" key="5">
    <source>
        <dbReference type="EMBL" id="MBS2554335.1"/>
    </source>
</evidence>
<evidence type="ECO:0000313" key="6">
    <source>
        <dbReference type="Proteomes" id="UP000730482"/>
    </source>
</evidence>
<dbReference type="Pfam" id="PF01580">
    <property type="entry name" value="FtsK_SpoIIIE"/>
    <property type="match status" value="2"/>
</dbReference>
<dbReference type="InterPro" id="IPR050206">
    <property type="entry name" value="FtsK/SpoIIIE/SftA"/>
</dbReference>
<comment type="caution">
    <text evidence="5">The sequence shown here is derived from an EMBL/GenBank/DDBJ whole genome shotgun (WGS) entry which is preliminary data.</text>
</comment>
<dbReference type="RefSeq" id="WP_212021687.1">
    <property type="nucleotide sequence ID" value="NZ_JAAFYZ010000356.1"/>
</dbReference>
<dbReference type="SUPFAM" id="SSF52540">
    <property type="entry name" value="P-loop containing nucleoside triphosphate hydrolases"/>
    <property type="match status" value="1"/>
</dbReference>
<dbReference type="PROSITE" id="PS50901">
    <property type="entry name" value="FTSK"/>
    <property type="match status" value="1"/>
</dbReference>
<proteinExistence type="predicted"/>
<name>A0ABS5L7Y7_9ACTN</name>
<dbReference type="Gene3D" id="3.40.50.300">
    <property type="entry name" value="P-loop containing nucleotide triphosphate hydrolases"/>
    <property type="match status" value="1"/>
</dbReference>
<dbReference type="InterPro" id="IPR027417">
    <property type="entry name" value="P-loop_NTPase"/>
</dbReference>
<feature type="binding site" evidence="3">
    <location>
        <begin position="225"/>
        <end position="232"/>
    </location>
    <ligand>
        <name>ATP</name>
        <dbReference type="ChEBI" id="CHEBI:30616"/>
    </ligand>
</feature>
<protein>
    <recommendedName>
        <fullName evidence="4">FtsK domain-containing protein</fullName>
    </recommendedName>
</protein>
<dbReference type="EMBL" id="JAAFYZ010000356">
    <property type="protein sequence ID" value="MBS2554335.1"/>
    <property type="molecule type" value="Genomic_DNA"/>
</dbReference>
<evidence type="ECO:0000256" key="2">
    <source>
        <dbReference type="ARBA" id="ARBA00022840"/>
    </source>
</evidence>
<dbReference type="Proteomes" id="UP000730482">
    <property type="component" value="Unassembled WGS sequence"/>
</dbReference>
<dbReference type="InterPro" id="IPR003593">
    <property type="entry name" value="AAA+_ATPase"/>
</dbReference>
<evidence type="ECO:0000259" key="4">
    <source>
        <dbReference type="PROSITE" id="PS50901"/>
    </source>
</evidence>
<gene>
    <name evidence="5" type="ORF">KGQ19_46520</name>
</gene>
<accession>A0ABS5L7Y7</accession>
<dbReference type="PANTHER" id="PTHR22683:SF41">
    <property type="entry name" value="DNA TRANSLOCASE FTSK"/>
    <property type="match status" value="1"/>
</dbReference>
<keyword evidence="6" id="KW-1185">Reference proteome</keyword>